<keyword evidence="3" id="KW-1185">Reference proteome</keyword>
<reference evidence="3" key="1">
    <citation type="journal article" date="2019" name="Nat. Commun.">
        <title>The genome of broomcorn millet.</title>
        <authorList>
            <person name="Zou C."/>
            <person name="Miki D."/>
            <person name="Li D."/>
            <person name="Tang Q."/>
            <person name="Xiao L."/>
            <person name="Rajput S."/>
            <person name="Deng P."/>
            <person name="Jia W."/>
            <person name="Huang R."/>
            <person name="Zhang M."/>
            <person name="Sun Y."/>
            <person name="Hu J."/>
            <person name="Fu X."/>
            <person name="Schnable P.S."/>
            <person name="Li F."/>
            <person name="Zhang H."/>
            <person name="Feng B."/>
            <person name="Zhu X."/>
            <person name="Liu R."/>
            <person name="Schnable J.C."/>
            <person name="Zhu J.-K."/>
            <person name="Zhang H."/>
        </authorList>
    </citation>
    <scope>NUCLEOTIDE SEQUENCE [LARGE SCALE GENOMIC DNA]</scope>
</reference>
<evidence type="ECO:0000313" key="3">
    <source>
        <dbReference type="Proteomes" id="UP000275267"/>
    </source>
</evidence>
<name>A0A3L6SZP4_PANMI</name>
<organism evidence="2 3">
    <name type="scientific">Panicum miliaceum</name>
    <name type="common">Proso millet</name>
    <name type="synonym">Broomcorn millet</name>
    <dbReference type="NCBI Taxonomy" id="4540"/>
    <lineage>
        <taxon>Eukaryota</taxon>
        <taxon>Viridiplantae</taxon>
        <taxon>Streptophyta</taxon>
        <taxon>Embryophyta</taxon>
        <taxon>Tracheophyta</taxon>
        <taxon>Spermatophyta</taxon>
        <taxon>Magnoliopsida</taxon>
        <taxon>Liliopsida</taxon>
        <taxon>Poales</taxon>
        <taxon>Poaceae</taxon>
        <taxon>PACMAD clade</taxon>
        <taxon>Panicoideae</taxon>
        <taxon>Panicodae</taxon>
        <taxon>Paniceae</taxon>
        <taxon>Panicinae</taxon>
        <taxon>Panicum</taxon>
        <taxon>Panicum sect. Panicum</taxon>
    </lineage>
</organism>
<feature type="region of interest" description="Disordered" evidence="1">
    <location>
        <begin position="1"/>
        <end position="29"/>
    </location>
</feature>
<comment type="caution">
    <text evidence="2">The sequence shown here is derived from an EMBL/GenBank/DDBJ whole genome shotgun (WGS) entry which is preliminary data.</text>
</comment>
<evidence type="ECO:0000313" key="2">
    <source>
        <dbReference type="EMBL" id="RLN29960.1"/>
    </source>
</evidence>
<gene>
    <name evidence="2" type="ORF">C2845_PM05G15870</name>
</gene>
<sequence>MRTKGRGKANQKATPVEDEEARENQQDQVGRVTNILQAKFQKGGAVDTKNSYAKAVGWTKGAGGWEMRHESEEFQLPSDCQAILDYVSGSVKGIEGTGVSHELVEGETGYFPQAAMDPKGGNVQGVFHSALLLSQGVAGLEQGDVMTLEEEMKSMRRATKTYRHQIVILGTRAYLIQ</sequence>
<dbReference type="EMBL" id="PQIB02000003">
    <property type="protein sequence ID" value="RLN29960.1"/>
    <property type="molecule type" value="Genomic_DNA"/>
</dbReference>
<dbReference type="Proteomes" id="UP000275267">
    <property type="component" value="Unassembled WGS sequence"/>
</dbReference>
<protein>
    <submittedName>
        <fullName evidence="2">Uncharacterized protein</fullName>
    </submittedName>
</protein>
<accession>A0A3L6SZP4</accession>
<dbReference type="AlphaFoldDB" id="A0A3L6SZP4"/>
<proteinExistence type="predicted"/>
<evidence type="ECO:0000256" key="1">
    <source>
        <dbReference type="SAM" id="MobiDB-lite"/>
    </source>
</evidence>